<proteinExistence type="inferred from homology"/>
<dbReference type="SUPFAM" id="SSF48264">
    <property type="entry name" value="Cytochrome P450"/>
    <property type="match status" value="1"/>
</dbReference>
<dbReference type="InterPro" id="IPR001128">
    <property type="entry name" value="Cyt_P450"/>
</dbReference>
<accession>A0A9P8VYD0</accession>
<evidence type="ECO:0000313" key="10">
    <source>
        <dbReference type="Proteomes" id="UP000777438"/>
    </source>
</evidence>
<dbReference type="PANTHER" id="PTHR24306:SF8">
    <property type="entry name" value="P450, PUTATIVE (EUROFUNG)-RELATED"/>
    <property type="match status" value="1"/>
</dbReference>
<evidence type="ECO:0000256" key="2">
    <source>
        <dbReference type="ARBA" id="ARBA00004389"/>
    </source>
</evidence>
<dbReference type="OrthoDB" id="3366823at2759"/>
<keyword evidence="6 8" id="KW-0408">Iron</keyword>
<dbReference type="CDD" id="cd11040">
    <property type="entry name" value="CYP7_CYP8-like"/>
    <property type="match status" value="1"/>
</dbReference>
<name>A0A9P8VYD0_9HYPO</name>
<keyword evidence="7" id="KW-0503">Monooxygenase</keyword>
<organism evidence="9 10">
    <name type="scientific">Thelonectria olida</name>
    <dbReference type="NCBI Taxonomy" id="1576542"/>
    <lineage>
        <taxon>Eukaryota</taxon>
        <taxon>Fungi</taxon>
        <taxon>Dikarya</taxon>
        <taxon>Ascomycota</taxon>
        <taxon>Pezizomycotina</taxon>
        <taxon>Sordariomycetes</taxon>
        <taxon>Hypocreomycetidae</taxon>
        <taxon>Hypocreales</taxon>
        <taxon>Nectriaceae</taxon>
        <taxon>Thelonectria</taxon>
    </lineage>
</organism>
<dbReference type="Proteomes" id="UP000777438">
    <property type="component" value="Unassembled WGS sequence"/>
</dbReference>
<evidence type="ECO:0000256" key="1">
    <source>
        <dbReference type="ARBA" id="ARBA00001971"/>
    </source>
</evidence>
<feature type="binding site" description="axial binding residue" evidence="8">
    <location>
        <position position="488"/>
    </location>
    <ligand>
        <name>heme</name>
        <dbReference type="ChEBI" id="CHEBI:30413"/>
    </ligand>
    <ligandPart>
        <name>Fe</name>
        <dbReference type="ChEBI" id="CHEBI:18248"/>
    </ligandPart>
</feature>
<dbReference type="PANTHER" id="PTHR24306">
    <property type="match status" value="1"/>
</dbReference>
<sequence>MGWFTENSTVQRALAAYADSSATHKAIAAIVLVILVQRVLSKPQKHNLFPVWATIEVGVASYVLRGHGWGRRIYSSIRKYGGSLFGISKAHQVFVHLPDLDRVMTQSVHALNADPVQYTLFTRVFGAPDEIELKTNLERSWKDLIAPLERLFLNDKNSAAAVERANIPQLANSFVTFSSDPAQMNRWEMSADIQVVKPNLLGNPGSVEANLQSLTRDFGACMAIPLLYGKDFLERCPQLLDDFWKFDNDLFPLLMIGIPPWAPFKMVKEGRAARSRMHQQLAALYRRIDQYQKGEPVDFGADMSDVSIVPLERNKVYQKNHWSFPERGVADFTVLWGQNGNTQPTLFWLLTYIYSTPDLLDRVREDIAPYIQLSETDPLEVTSIDLPGLFRNCQLLKACLFETYRMSNEPASIRYVERPVTIKDGEFKHELKPGTFITVPHALVNSDPTVFADPDTFVPERFLETDAEGKMVARYSRLRPWGVGPSMCKGRTFAEKELLALGAAILSLWSIDPVGGTWRLPAMIPGTGVKKPVKDIRVSITRRTL</sequence>
<comment type="cofactor">
    <cofactor evidence="1 8">
        <name>heme</name>
        <dbReference type="ChEBI" id="CHEBI:30413"/>
    </cofactor>
</comment>
<dbReference type="GO" id="GO:0020037">
    <property type="term" value="F:heme binding"/>
    <property type="evidence" value="ECO:0007669"/>
    <property type="project" value="InterPro"/>
</dbReference>
<dbReference type="PRINTS" id="PR00465">
    <property type="entry name" value="EP450IV"/>
</dbReference>
<evidence type="ECO:0000256" key="3">
    <source>
        <dbReference type="ARBA" id="ARBA00010617"/>
    </source>
</evidence>
<comment type="subcellular location">
    <subcellularLocation>
        <location evidence="2">Endoplasmic reticulum membrane</location>
        <topology evidence="2">Single-pass membrane protein</topology>
    </subcellularLocation>
</comment>
<evidence type="ECO:0000256" key="4">
    <source>
        <dbReference type="ARBA" id="ARBA00022516"/>
    </source>
</evidence>
<comment type="similarity">
    <text evidence="3">Belongs to the cytochrome P450 family.</text>
</comment>
<dbReference type="InterPro" id="IPR002403">
    <property type="entry name" value="Cyt_P450_E_grp-IV"/>
</dbReference>
<reference evidence="9 10" key="1">
    <citation type="journal article" date="2021" name="Nat. Commun.">
        <title>Genetic determinants of endophytism in the Arabidopsis root mycobiome.</title>
        <authorList>
            <person name="Mesny F."/>
            <person name="Miyauchi S."/>
            <person name="Thiergart T."/>
            <person name="Pickel B."/>
            <person name="Atanasova L."/>
            <person name="Karlsson M."/>
            <person name="Huettel B."/>
            <person name="Barry K.W."/>
            <person name="Haridas S."/>
            <person name="Chen C."/>
            <person name="Bauer D."/>
            <person name="Andreopoulos W."/>
            <person name="Pangilinan J."/>
            <person name="LaButti K."/>
            <person name="Riley R."/>
            <person name="Lipzen A."/>
            <person name="Clum A."/>
            <person name="Drula E."/>
            <person name="Henrissat B."/>
            <person name="Kohler A."/>
            <person name="Grigoriev I.V."/>
            <person name="Martin F.M."/>
            <person name="Hacquard S."/>
        </authorList>
    </citation>
    <scope>NUCLEOTIDE SEQUENCE [LARGE SCALE GENOMIC DNA]</scope>
    <source>
        <strain evidence="9 10">MPI-CAGE-CH-0241</strain>
    </source>
</reference>
<dbReference type="GO" id="GO:0016705">
    <property type="term" value="F:oxidoreductase activity, acting on paired donors, with incorporation or reduction of molecular oxygen"/>
    <property type="evidence" value="ECO:0007669"/>
    <property type="project" value="InterPro"/>
</dbReference>
<evidence type="ECO:0000256" key="5">
    <source>
        <dbReference type="ARBA" id="ARBA00022723"/>
    </source>
</evidence>
<comment type="caution">
    <text evidence="9">The sequence shown here is derived from an EMBL/GenBank/DDBJ whole genome shotgun (WGS) entry which is preliminary data.</text>
</comment>
<dbReference type="Gene3D" id="1.10.630.10">
    <property type="entry name" value="Cytochrome P450"/>
    <property type="match status" value="1"/>
</dbReference>
<gene>
    <name evidence="9" type="ORF">B0T10DRAFT_608996</name>
</gene>
<keyword evidence="4" id="KW-0443">Lipid metabolism</keyword>
<dbReference type="AlphaFoldDB" id="A0A9P8VYD0"/>
<keyword evidence="10" id="KW-1185">Reference proteome</keyword>
<keyword evidence="7" id="KW-0560">Oxidoreductase</keyword>
<dbReference type="GO" id="GO:0005506">
    <property type="term" value="F:iron ion binding"/>
    <property type="evidence" value="ECO:0007669"/>
    <property type="project" value="InterPro"/>
</dbReference>
<keyword evidence="5 8" id="KW-0479">Metal-binding</keyword>
<evidence type="ECO:0000256" key="6">
    <source>
        <dbReference type="ARBA" id="ARBA00023004"/>
    </source>
</evidence>
<dbReference type="GO" id="GO:0004497">
    <property type="term" value="F:monooxygenase activity"/>
    <property type="evidence" value="ECO:0007669"/>
    <property type="project" value="UniProtKB-KW"/>
</dbReference>
<evidence type="ECO:0000313" key="9">
    <source>
        <dbReference type="EMBL" id="KAH6884193.1"/>
    </source>
</evidence>
<dbReference type="InterPro" id="IPR036396">
    <property type="entry name" value="Cyt_P450_sf"/>
</dbReference>
<keyword evidence="8" id="KW-0349">Heme</keyword>
<dbReference type="EMBL" id="JAGPYM010000021">
    <property type="protein sequence ID" value="KAH6884193.1"/>
    <property type="molecule type" value="Genomic_DNA"/>
</dbReference>
<keyword evidence="4" id="KW-0444">Lipid biosynthesis</keyword>
<evidence type="ECO:0000256" key="7">
    <source>
        <dbReference type="ARBA" id="ARBA00023033"/>
    </source>
</evidence>
<dbReference type="Pfam" id="PF00067">
    <property type="entry name" value="p450"/>
    <property type="match status" value="1"/>
</dbReference>
<dbReference type="GO" id="GO:0005789">
    <property type="term" value="C:endoplasmic reticulum membrane"/>
    <property type="evidence" value="ECO:0007669"/>
    <property type="project" value="UniProtKB-SubCell"/>
</dbReference>
<evidence type="ECO:0000256" key="8">
    <source>
        <dbReference type="PIRSR" id="PIRSR602403-1"/>
    </source>
</evidence>
<protein>
    <submittedName>
        <fullName evidence="9">Cytochrome P450</fullName>
    </submittedName>
</protein>